<proteinExistence type="inferred from homology"/>
<dbReference type="SMART" id="SM00174">
    <property type="entry name" value="RHO"/>
    <property type="match status" value="1"/>
</dbReference>
<keyword evidence="6" id="KW-0547">Nucleotide-binding</keyword>
<dbReference type="PANTHER" id="PTHR24070">
    <property type="entry name" value="RAS, DI-RAS, AND RHEB FAMILY MEMBERS OF SMALL GTPASE SUPERFAMILY"/>
    <property type="match status" value="1"/>
</dbReference>
<accession>A0A6B2LJG6</accession>
<dbReference type="EC" id="3.6.5.2" evidence="3"/>
<keyword evidence="7" id="KW-0378">Hydrolase</keyword>
<protein>
    <recommendedName>
        <fullName evidence="3">small monomeric GTPase</fullName>
        <ecNumber evidence="3">3.6.5.2</ecNumber>
    </recommendedName>
</protein>
<dbReference type="EMBL" id="GIBP01007982">
    <property type="protein sequence ID" value="NDV36951.1"/>
    <property type="molecule type" value="Transcribed_RNA"/>
</dbReference>
<dbReference type="PROSITE" id="PS51419">
    <property type="entry name" value="RAB"/>
    <property type="match status" value="1"/>
</dbReference>
<dbReference type="GO" id="GO:0005525">
    <property type="term" value="F:GTP binding"/>
    <property type="evidence" value="ECO:0007669"/>
    <property type="project" value="UniProtKB-KW"/>
</dbReference>
<dbReference type="SMART" id="SM00176">
    <property type="entry name" value="RAN"/>
    <property type="match status" value="1"/>
</dbReference>
<organism evidence="15">
    <name type="scientific">Arcella intermedia</name>
    <dbReference type="NCBI Taxonomy" id="1963864"/>
    <lineage>
        <taxon>Eukaryota</taxon>
        <taxon>Amoebozoa</taxon>
        <taxon>Tubulinea</taxon>
        <taxon>Elardia</taxon>
        <taxon>Arcellinida</taxon>
        <taxon>Sphaerothecina</taxon>
        <taxon>Arcellidae</taxon>
        <taxon>Arcella</taxon>
    </lineage>
</organism>
<evidence type="ECO:0000256" key="13">
    <source>
        <dbReference type="ARBA" id="ARBA00048098"/>
    </source>
</evidence>
<dbReference type="InterPro" id="IPR020849">
    <property type="entry name" value="Small_GTPase_Ras-type"/>
</dbReference>
<evidence type="ECO:0000256" key="7">
    <source>
        <dbReference type="ARBA" id="ARBA00022801"/>
    </source>
</evidence>
<keyword evidence="11" id="KW-0636">Prenylation</keyword>
<dbReference type="PROSITE" id="PS51420">
    <property type="entry name" value="RHO"/>
    <property type="match status" value="1"/>
</dbReference>
<keyword evidence="8" id="KW-0342">GTP-binding</keyword>
<evidence type="ECO:0000256" key="2">
    <source>
        <dbReference type="ARBA" id="ARBA00008344"/>
    </source>
</evidence>
<evidence type="ECO:0000256" key="6">
    <source>
        <dbReference type="ARBA" id="ARBA00022741"/>
    </source>
</evidence>
<evidence type="ECO:0000256" key="3">
    <source>
        <dbReference type="ARBA" id="ARBA00011984"/>
    </source>
</evidence>
<feature type="region of interest" description="Disordered" evidence="14">
    <location>
        <begin position="161"/>
        <end position="197"/>
    </location>
</feature>
<dbReference type="GO" id="GO:0005886">
    <property type="term" value="C:plasma membrane"/>
    <property type="evidence" value="ECO:0007669"/>
    <property type="project" value="UniProtKB-SubCell"/>
</dbReference>
<evidence type="ECO:0000256" key="14">
    <source>
        <dbReference type="SAM" id="MobiDB-lite"/>
    </source>
</evidence>
<comment type="catalytic activity">
    <reaction evidence="13">
        <text>GTP + H2O = GDP + phosphate + H(+)</text>
        <dbReference type="Rhea" id="RHEA:19669"/>
        <dbReference type="ChEBI" id="CHEBI:15377"/>
        <dbReference type="ChEBI" id="CHEBI:15378"/>
        <dbReference type="ChEBI" id="CHEBI:37565"/>
        <dbReference type="ChEBI" id="CHEBI:43474"/>
        <dbReference type="ChEBI" id="CHEBI:58189"/>
        <dbReference type="EC" id="3.6.5.2"/>
    </reaction>
</comment>
<dbReference type="PRINTS" id="PR00449">
    <property type="entry name" value="RASTRNSFRMNG"/>
</dbReference>
<keyword evidence="10" id="KW-0449">Lipoprotein</keyword>
<keyword evidence="9" id="KW-0472">Membrane</keyword>
<evidence type="ECO:0000256" key="8">
    <source>
        <dbReference type="ARBA" id="ARBA00023134"/>
    </source>
</evidence>
<keyword evidence="5" id="KW-0488">Methylation</keyword>
<dbReference type="SMART" id="SM00173">
    <property type="entry name" value="RAS"/>
    <property type="match status" value="1"/>
</dbReference>
<dbReference type="NCBIfam" id="TIGR00231">
    <property type="entry name" value="small_GTP"/>
    <property type="match status" value="1"/>
</dbReference>
<keyword evidence="4" id="KW-1003">Cell membrane</keyword>
<evidence type="ECO:0000256" key="11">
    <source>
        <dbReference type="ARBA" id="ARBA00023289"/>
    </source>
</evidence>
<dbReference type="SUPFAM" id="SSF52540">
    <property type="entry name" value="P-loop containing nucleoside triphosphate hydrolases"/>
    <property type="match status" value="1"/>
</dbReference>
<evidence type="ECO:0000256" key="4">
    <source>
        <dbReference type="ARBA" id="ARBA00022475"/>
    </source>
</evidence>
<dbReference type="PROSITE" id="PS51421">
    <property type="entry name" value="RAS"/>
    <property type="match status" value="1"/>
</dbReference>
<dbReference type="CDD" id="cd00876">
    <property type="entry name" value="Ras"/>
    <property type="match status" value="1"/>
</dbReference>
<evidence type="ECO:0000256" key="5">
    <source>
        <dbReference type="ARBA" id="ARBA00022481"/>
    </source>
</evidence>
<dbReference type="GO" id="GO:0003925">
    <property type="term" value="F:G protein activity"/>
    <property type="evidence" value="ECO:0007669"/>
    <property type="project" value="UniProtKB-EC"/>
</dbReference>
<evidence type="ECO:0000256" key="9">
    <source>
        <dbReference type="ARBA" id="ARBA00023136"/>
    </source>
</evidence>
<dbReference type="GO" id="GO:0007165">
    <property type="term" value="P:signal transduction"/>
    <property type="evidence" value="ECO:0007669"/>
    <property type="project" value="InterPro"/>
</dbReference>
<comment type="function">
    <text evidence="12">Ras proteins bind GDP/GTP and possess intrinsic GTPase activity.</text>
</comment>
<dbReference type="InterPro" id="IPR027417">
    <property type="entry name" value="P-loop_NTPase"/>
</dbReference>
<reference evidence="15" key="1">
    <citation type="journal article" date="2020" name="J. Eukaryot. Microbiol.">
        <title>De novo Sequencing, Assembly and Annotation of the Transcriptome for the Free-Living Testate Amoeba Arcella intermedia.</title>
        <authorList>
            <person name="Ribeiro G.M."/>
            <person name="Porfirio-Sousa A.L."/>
            <person name="Maurer-Alcala X.X."/>
            <person name="Katz L.A."/>
            <person name="Lahr D.J.G."/>
        </authorList>
    </citation>
    <scope>NUCLEOTIDE SEQUENCE</scope>
</reference>
<evidence type="ECO:0000313" key="15">
    <source>
        <dbReference type="EMBL" id="NDV36951.1"/>
    </source>
</evidence>
<comment type="similarity">
    <text evidence="2">Belongs to the small GTPase superfamily. Ras family.</text>
</comment>
<dbReference type="FunFam" id="3.40.50.300:FF:000080">
    <property type="entry name" value="Ras-like GTPase Ras1"/>
    <property type="match status" value="1"/>
</dbReference>
<sequence>MLGDGGVGKSCLTIQLTQNQFVHEYDPTIENSYRKQVEVDGNISVMDILDTAGQEEYRVLQDQYIHRGEGFVVMYSVTSRASFELVTKFQQKIFMVKDEETYFPMVIVGNKCDLDDQREVTKEEGEELAKTIGCPFFETSAKTRINVEECFVECVREIRKRREESSGGPAPAGGKKEGEKAKKPSSSSKVRGPCLIL</sequence>
<dbReference type="InterPro" id="IPR005225">
    <property type="entry name" value="Small_GTP-bd"/>
</dbReference>
<dbReference type="SMART" id="SM00175">
    <property type="entry name" value="RAB"/>
    <property type="match status" value="1"/>
</dbReference>
<dbReference type="Pfam" id="PF00071">
    <property type="entry name" value="Ras"/>
    <property type="match status" value="1"/>
</dbReference>
<dbReference type="InterPro" id="IPR001806">
    <property type="entry name" value="Small_GTPase"/>
</dbReference>
<evidence type="ECO:0000256" key="10">
    <source>
        <dbReference type="ARBA" id="ARBA00023288"/>
    </source>
</evidence>
<dbReference type="AlphaFoldDB" id="A0A6B2LJG6"/>
<evidence type="ECO:0000256" key="1">
    <source>
        <dbReference type="ARBA" id="ARBA00004342"/>
    </source>
</evidence>
<evidence type="ECO:0000256" key="12">
    <source>
        <dbReference type="ARBA" id="ARBA00037188"/>
    </source>
</evidence>
<name>A0A6B2LJG6_9EUKA</name>
<comment type="subcellular location">
    <subcellularLocation>
        <location evidence="1">Cell membrane</location>
        <topology evidence="1">Lipid-anchor</topology>
        <orientation evidence="1">Cytoplasmic side</orientation>
    </subcellularLocation>
</comment>
<dbReference type="Gene3D" id="3.40.50.300">
    <property type="entry name" value="P-loop containing nucleotide triphosphate hydrolases"/>
    <property type="match status" value="1"/>
</dbReference>